<dbReference type="EMBL" id="JAATTO010000006">
    <property type="protein sequence ID" value="MBC9977607.1"/>
    <property type="molecule type" value="Genomic_DNA"/>
</dbReference>
<accession>A0ABR7U2M9</accession>
<keyword evidence="2" id="KW-1185">Reference proteome</keyword>
<protein>
    <submittedName>
        <fullName evidence="1">Uncharacterized protein</fullName>
    </submittedName>
</protein>
<reference evidence="1 2" key="1">
    <citation type="journal article" date="2020" name="Arch. Microbiol.">
        <title>Bradyrhizobium campsiandrae sp. nov., a nitrogen-fixing bacterial strain isolated from a native leguminous tree from the Amazon adapted to flooded conditions.</title>
        <authorList>
            <person name="Cabral Michel D."/>
            <person name="Martins da Costa E."/>
            <person name="Azarias Guimaraes A."/>
            <person name="Soares de Carvalho T."/>
            <person name="Santos de Castro Caputo P."/>
            <person name="Willems A."/>
            <person name="de Souza Moreira F.M."/>
        </authorList>
    </citation>
    <scope>NUCLEOTIDE SEQUENCE [LARGE SCALE GENOMIC DNA]</scope>
    <source>
        <strain evidence="2">INPA 384B</strain>
    </source>
</reference>
<dbReference type="Proteomes" id="UP000639516">
    <property type="component" value="Unassembled WGS sequence"/>
</dbReference>
<name>A0ABR7U2M9_9BRAD</name>
<organism evidence="1 2">
    <name type="scientific">Bradyrhizobium campsiandrae</name>
    <dbReference type="NCBI Taxonomy" id="1729892"/>
    <lineage>
        <taxon>Bacteria</taxon>
        <taxon>Pseudomonadati</taxon>
        <taxon>Pseudomonadota</taxon>
        <taxon>Alphaproteobacteria</taxon>
        <taxon>Hyphomicrobiales</taxon>
        <taxon>Nitrobacteraceae</taxon>
        <taxon>Bradyrhizobium</taxon>
    </lineage>
</organism>
<gene>
    <name evidence="1" type="ORF">HA482_05160</name>
</gene>
<dbReference type="RefSeq" id="WP_188098980.1">
    <property type="nucleotide sequence ID" value="NZ_JAANIH010000011.1"/>
</dbReference>
<comment type="caution">
    <text evidence="1">The sequence shown here is derived from an EMBL/GenBank/DDBJ whole genome shotgun (WGS) entry which is preliminary data.</text>
</comment>
<evidence type="ECO:0000313" key="1">
    <source>
        <dbReference type="EMBL" id="MBC9977607.1"/>
    </source>
</evidence>
<sequence length="69" mass="7499">MIARTNGALFLAPPLQTSSFKNDGVAADRESIKTALKTWTGGEASAARKLKLFEDRLVDLACERLATFN</sequence>
<evidence type="ECO:0000313" key="2">
    <source>
        <dbReference type="Proteomes" id="UP000639516"/>
    </source>
</evidence>
<proteinExistence type="predicted"/>